<proteinExistence type="predicted"/>
<organism evidence="2">
    <name type="scientific">Pseudomonas phage Cygsa01</name>
    <dbReference type="NCBI Taxonomy" id="3138529"/>
    <lineage>
        <taxon>Viruses</taxon>
    </lineage>
</organism>
<gene>
    <name evidence="2" type="ORF">Cygsa01_00102</name>
</gene>
<feature type="region of interest" description="Disordered" evidence="1">
    <location>
        <begin position="1"/>
        <end position="62"/>
    </location>
</feature>
<reference evidence="2" key="1">
    <citation type="journal article" date="2024" name="J. Gen. Virol.">
        <title>Novel phages of Pseudomonas syringae unveil numerous potential auxiliary metabolic genes.</title>
        <authorList>
            <person name="Feltin C."/>
            <person name="Garneau J.R."/>
            <person name="Morris C.E."/>
            <person name="Berard A."/>
            <person name="Torres-Barcelo C."/>
        </authorList>
    </citation>
    <scope>NUCLEOTIDE SEQUENCE</scope>
</reference>
<sequence>MSDNPIITAEEFEKRTGRPPEQDDLERSNCPKAGQVGHSSCGWNTERDLPMFMGSGPRSTAP</sequence>
<protein>
    <submittedName>
        <fullName evidence="2">Uncharacterized protein</fullName>
    </submittedName>
</protein>
<accession>A0AAU6W453</accession>
<dbReference type="EMBL" id="PP179332">
    <property type="protein sequence ID" value="XAI71148.1"/>
    <property type="molecule type" value="Genomic_DNA"/>
</dbReference>
<feature type="compositionally biased region" description="Basic and acidic residues" evidence="1">
    <location>
        <begin position="11"/>
        <end position="29"/>
    </location>
</feature>
<name>A0AAU6W453_9VIRU</name>
<evidence type="ECO:0000313" key="2">
    <source>
        <dbReference type="EMBL" id="XAI71148.1"/>
    </source>
</evidence>
<evidence type="ECO:0000256" key="1">
    <source>
        <dbReference type="SAM" id="MobiDB-lite"/>
    </source>
</evidence>